<feature type="non-terminal residue" evidence="2">
    <location>
        <position position="1"/>
    </location>
</feature>
<accession>A0A9N7RED1</accession>
<comment type="caution">
    <text evidence="2">The sequence shown here is derived from an EMBL/GenBank/DDBJ whole genome shotgun (WGS) entry which is preliminary data.</text>
</comment>
<sequence>TRIGSPLNTPSESTHAEDARPTRVGRNLETRLRRRRCRFPLLETRRLHVRCLTDDPEVGDGILHPAFDGKSNVTLTDRLQGWSVVEP</sequence>
<organism evidence="2 3">
    <name type="scientific">Striga hermonthica</name>
    <name type="common">Purple witchweed</name>
    <name type="synonym">Buchnera hermonthica</name>
    <dbReference type="NCBI Taxonomy" id="68872"/>
    <lineage>
        <taxon>Eukaryota</taxon>
        <taxon>Viridiplantae</taxon>
        <taxon>Streptophyta</taxon>
        <taxon>Embryophyta</taxon>
        <taxon>Tracheophyta</taxon>
        <taxon>Spermatophyta</taxon>
        <taxon>Magnoliopsida</taxon>
        <taxon>eudicotyledons</taxon>
        <taxon>Gunneridae</taxon>
        <taxon>Pentapetalae</taxon>
        <taxon>asterids</taxon>
        <taxon>lamiids</taxon>
        <taxon>Lamiales</taxon>
        <taxon>Orobanchaceae</taxon>
        <taxon>Buchnereae</taxon>
        <taxon>Striga</taxon>
    </lineage>
</organism>
<evidence type="ECO:0000313" key="2">
    <source>
        <dbReference type="EMBL" id="CAA0826937.1"/>
    </source>
</evidence>
<dbReference type="Proteomes" id="UP001153555">
    <property type="component" value="Unassembled WGS sequence"/>
</dbReference>
<feature type="compositionally biased region" description="Polar residues" evidence="1">
    <location>
        <begin position="1"/>
        <end position="13"/>
    </location>
</feature>
<evidence type="ECO:0000313" key="3">
    <source>
        <dbReference type="Proteomes" id="UP001153555"/>
    </source>
</evidence>
<dbReference type="AlphaFoldDB" id="A0A9N7RED1"/>
<dbReference type="EMBL" id="CACSLK010027624">
    <property type="protein sequence ID" value="CAA0826937.1"/>
    <property type="molecule type" value="Genomic_DNA"/>
</dbReference>
<protein>
    <submittedName>
        <fullName evidence="2">Uncharacterized protein</fullName>
    </submittedName>
</protein>
<keyword evidence="3" id="KW-1185">Reference proteome</keyword>
<feature type="compositionally biased region" description="Basic and acidic residues" evidence="1">
    <location>
        <begin position="14"/>
        <end position="27"/>
    </location>
</feature>
<proteinExistence type="predicted"/>
<gene>
    <name evidence="2" type="ORF">SHERM_02130</name>
</gene>
<feature type="region of interest" description="Disordered" evidence="1">
    <location>
        <begin position="1"/>
        <end position="27"/>
    </location>
</feature>
<reference evidence="2" key="1">
    <citation type="submission" date="2019-12" db="EMBL/GenBank/DDBJ databases">
        <authorList>
            <person name="Scholes J."/>
        </authorList>
    </citation>
    <scope>NUCLEOTIDE SEQUENCE</scope>
</reference>
<feature type="non-terminal residue" evidence="2">
    <location>
        <position position="87"/>
    </location>
</feature>
<name>A0A9N7RED1_STRHE</name>
<evidence type="ECO:0000256" key="1">
    <source>
        <dbReference type="SAM" id="MobiDB-lite"/>
    </source>
</evidence>